<name>A0A2K4YAU3_9MYCO</name>
<proteinExistence type="predicted"/>
<evidence type="ECO:0000313" key="2">
    <source>
        <dbReference type="Proteomes" id="UP000236318"/>
    </source>
</evidence>
<dbReference type="SUPFAM" id="SSF55874">
    <property type="entry name" value="ATPase domain of HSP90 chaperone/DNA topoisomerase II/histidine kinase"/>
    <property type="match status" value="1"/>
</dbReference>
<dbReference type="Gene3D" id="3.30.565.10">
    <property type="entry name" value="Histidine kinase-like ATPase, C-terminal domain"/>
    <property type="match status" value="1"/>
</dbReference>
<dbReference type="EMBL" id="FXEG02000003">
    <property type="protein sequence ID" value="SOX53903.1"/>
    <property type="molecule type" value="Genomic_DNA"/>
</dbReference>
<organism evidence="1 2">
    <name type="scientific">Mycobacterium ahvazicum</name>
    <dbReference type="NCBI Taxonomy" id="1964395"/>
    <lineage>
        <taxon>Bacteria</taxon>
        <taxon>Bacillati</taxon>
        <taxon>Actinomycetota</taxon>
        <taxon>Actinomycetes</taxon>
        <taxon>Mycobacteriales</taxon>
        <taxon>Mycobacteriaceae</taxon>
        <taxon>Mycobacterium</taxon>
        <taxon>Mycobacterium simiae complex</taxon>
    </lineage>
</organism>
<protein>
    <submittedName>
        <fullName evidence="1">ATPase</fullName>
    </submittedName>
</protein>
<reference evidence="1" key="1">
    <citation type="submission" date="2018-01" db="EMBL/GenBank/DDBJ databases">
        <authorList>
            <consortium name="Urmite Genomes"/>
        </authorList>
    </citation>
    <scope>NUCLEOTIDE SEQUENCE [LARGE SCALE GENOMIC DNA]</scope>
    <source>
        <strain evidence="1">AFP003</strain>
    </source>
</reference>
<comment type="caution">
    <text evidence="1">The sequence shown here is derived from an EMBL/GenBank/DDBJ whole genome shotgun (WGS) entry which is preliminary data.</text>
</comment>
<sequence>MLSMTERSELVGGRLAVRSTPGSGTTVTVTVPLDGAGIAGQAG</sequence>
<gene>
    <name evidence="1" type="ORF">MAAFP003_2579</name>
</gene>
<accession>A0A2K4YAU3</accession>
<dbReference type="AlphaFoldDB" id="A0A2K4YAU3"/>
<keyword evidence="2" id="KW-1185">Reference proteome</keyword>
<evidence type="ECO:0000313" key="1">
    <source>
        <dbReference type="EMBL" id="SOX53903.1"/>
    </source>
</evidence>
<dbReference type="Proteomes" id="UP000236318">
    <property type="component" value="Unassembled WGS sequence"/>
</dbReference>
<dbReference type="InterPro" id="IPR036890">
    <property type="entry name" value="HATPase_C_sf"/>
</dbReference>